<evidence type="ECO:0000313" key="1">
    <source>
        <dbReference type="EMBL" id="KPJ02210.1"/>
    </source>
</evidence>
<sequence>MPINRQYKDNYSYISINTYVNPTYVERRKLLSYSYLSNLNYVYRRYYSNSLIDGDVTQLVNSQNEKELKRIAQLFPHPRETLNNLNAKTPEKVFDIHYKQNVVAPKGVRKKMGLSNSDWTFMYLFRLRVVEPLGPVTNVLGDSVVLGYVKYAGKMGMLSPEHLTVR</sequence>
<evidence type="ECO:0000313" key="2">
    <source>
        <dbReference type="Proteomes" id="UP000053268"/>
    </source>
</evidence>
<accession>A0A0N1PEW9</accession>
<name>A0A0N1PEW9_PAPXU</name>
<organism evidence="1 2">
    <name type="scientific">Papilio xuthus</name>
    <name type="common">Asian swallowtail butterfly</name>
    <dbReference type="NCBI Taxonomy" id="66420"/>
    <lineage>
        <taxon>Eukaryota</taxon>
        <taxon>Metazoa</taxon>
        <taxon>Ecdysozoa</taxon>
        <taxon>Arthropoda</taxon>
        <taxon>Hexapoda</taxon>
        <taxon>Insecta</taxon>
        <taxon>Pterygota</taxon>
        <taxon>Neoptera</taxon>
        <taxon>Endopterygota</taxon>
        <taxon>Lepidoptera</taxon>
        <taxon>Glossata</taxon>
        <taxon>Ditrysia</taxon>
        <taxon>Papilionoidea</taxon>
        <taxon>Papilionidae</taxon>
        <taxon>Papilioninae</taxon>
        <taxon>Papilio</taxon>
    </lineage>
</organism>
<protein>
    <submittedName>
        <fullName evidence="1">Uncharacterized protein</fullName>
    </submittedName>
</protein>
<dbReference type="EMBL" id="KQ459251">
    <property type="protein sequence ID" value="KPJ02210.1"/>
    <property type="molecule type" value="Genomic_DNA"/>
</dbReference>
<keyword evidence="2" id="KW-1185">Reference proteome</keyword>
<gene>
    <name evidence="1" type="ORF">RR46_00436</name>
</gene>
<dbReference type="Proteomes" id="UP000053268">
    <property type="component" value="Unassembled WGS sequence"/>
</dbReference>
<dbReference type="AlphaFoldDB" id="A0A0N1PEW9"/>
<reference evidence="1 2" key="1">
    <citation type="journal article" date="2015" name="Nat. Commun.">
        <title>Outbred genome sequencing and CRISPR/Cas9 gene editing in butterflies.</title>
        <authorList>
            <person name="Li X."/>
            <person name="Fan D."/>
            <person name="Zhang W."/>
            <person name="Liu G."/>
            <person name="Zhang L."/>
            <person name="Zhao L."/>
            <person name="Fang X."/>
            <person name="Chen L."/>
            <person name="Dong Y."/>
            <person name="Chen Y."/>
            <person name="Ding Y."/>
            <person name="Zhao R."/>
            <person name="Feng M."/>
            <person name="Zhu Y."/>
            <person name="Feng Y."/>
            <person name="Jiang X."/>
            <person name="Zhu D."/>
            <person name="Xiang H."/>
            <person name="Feng X."/>
            <person name="Li S."/>
            <person name="Wang J."/>
            <person name="Zhang G."/>
            <person name="Kronforst M.R."/>
            <person name="Wang W."/>
        </authorList>
    </citation>
    <scope>NUCLEOTIDE SEQUENCE [LARGE SCALE GENOMIC DNA]</scope>
    <source>
        <strain evidence="1">Ya'a_city_454_Px</strain>
        <tissue evidence="1">Whole body</tissue>
    </source>
</reference>
<proteinExistence type="predicted"/>